<name>A0A382C7G2_9ZZZZ</name>
<sequence>MEPQEELSTVIQDWKNKIDFNLPGQPYCSHLPHCTLIHADVTDKQVATLKIKKVLNESVAFSVEVDQVGIFWEDIATGGHTLYLRIKPMQEIFNLQLKIAEILRPLVPSTQIPDYISTSSVLTESYKSYGFPFVGSHWIPHFTIASLKTDRAHPIITEFMKWQPCYKMIRLDASCWHIDGDQHILLERHFLQ</sequence>
<dbReference type="Gene3D" id="3.90.1140.10">
    <property type="entry name" value="Cyclic phosphodiesterase"/>
    <property type="match status" value="1"/>
</dbReference>
<accession>A0A382C7G2</accession>
<dbReference type="AlphaFoldDB" id="A0A382C7G2"/>
<dbReference type="SUPFAM" id="SSF55144">
    <property type="entry name" value="LigT-like"/>
    <property type="match status" value="1"/>
</dbReference>
<protein>
    <recommendedName>
        <fullName evidence="2">Phosphoesterase HXTX domain-containing protein</fullName>
    </recommendedName>
</protein>
<evidence type="ECO:0008006" key="2">
    <source>
        <dbReference type="Google" id="ProtNLM"/>
    </source>
</evidence>
<dbReference type="EMBL" id="UINC01032902">
    <property type="protein sequence ID" value="SVB21327.1"/>
    <property type="molecule type" value="Genomic_DNA"/>
</dbReference>
<reference evidence="1" key="1">
    <citation type="submission" date="2018-05" db="EMBL/GenBank/DDBJ databases">
        <authorList>
            <person name="Lanie J.A."/>
            <person name="Ng W.-L."/>
            <person name="Kazmierczak K.M."/>
            <person name="Andrzejewski T.M."/>
            <person name="Davidsen T.M."/>
            <person name="Wayne K.J."/>
            <person name="Tettelin H."/>
            <person name="Glass J.I."/>
            <person name="Rusch D."/>
            <person name="Podicherti R."/>
            <person name="Tsui H.-C.T."/>
            <person name="Winkler M.E."/>
        </authorList>
    </citation>
    <scope>NUCLEOTIDE SEQUENCE</scope>
</reference>
<gene>
    <name evidence="1" type="ORF">METZ01_LOCUS174181</name>
</gene>
<dbReference type="InterPro" id="IPR009097">
    <property type="entry name" value="Cyclic_Pdiesterase"/>
</dbReference>
<evidence type="ECO:0000313" key="1">
    <source>
        <dbReference type="EMBL" id="SVB21327.1"/>
    </source>
</evidence>
<dbReference type="Pfam" id="PF13563">
    <property type="entry name" value="2_5_RNA_ligase2"/>
    <property type="match status" value="1"/>
</dbReference>
<organism evidence="1">
    <name type="scientific">marine metagenome</name>
    <dbReference type="NCBI Taxonomy" id="408172"/>
    <lineage>
        <taxon>unclassified sequences</taxon>
        <taxon>metagenomes</taxon>
        <taxon>ecological metagenomes</taxon>
    </lineage>
</organism>
<proteinExistence type="predicted"/>